<feature type="region of interest" description="Disordered" evidence="1">
    <location>
        <begin position="354"/>
        <end position="376"/>
    </location>
</feature>
<feature type="region of interest" description="Disordered" evidence="1">
    <location>
        <begin position="224"/>
        <end position="274"/>
    </location>
</feature>
<feature type="compositionally biased region" description="Low complexity" evidence="1">
    <location>
        <begin position="367"/>
        <end position="376"/>
    </location>
</feature>
<protein>
    <submittedName>
        <fullName evidence="3">Transposon TX1 uncharacterized 149 kDa protein</fullName>
    </submittedName>
</protein>
<comment type="caution">
    <text evidence="3">The sequence shown here is derived from an EMBL/GenBank/DDBJ whole genome shotgun (WGS) entry which is preliminary data.</text>
</comment>
<dbReference type="PANTHER" id="PTHR33116">
    <property type="entry name" value="REVERSE TRANSCRIPTASE ZINC-BINDING DOMAIN-CONTAINING PROTEIN-RELATED-RELATED"/>
    <property type="match status" value="1"/>
</dbReference>
<proteinExistence type="predicted"/>
<dbReference type="SUPFAM" id="SSF56672">
    <property type="entry name" value="DNA/RNA polymerases"/>
    <property type="match status" value="1"/>
</dbReference>
<dbReference type="PANTHER" id="PTHR33116:SF78">
    <property type="entry name" value="OS12G0587133 PROTEIN"/>
    <property type="match status" value="1"/>
</dbReference>
<organism evidence="3 4">
    <name type="scientific">Vitis vinifera</name>
    <name type="common">Grape</name>
    <dbReference type="NCBI Taxonomy" id="29760"/>
    <lineage>
        <taxon>Eukaryota</taxon>
        <taxon>Viridiplantae</taxon>
        <taxon>Streptophyta</taxon>
        <taxon>Embryophyta</taxon>
        <taxon>Tracheophyta</taxon>
        <taxon>Spermatophyta</taxon>
        <taxon>Magnoliopsida</taxon>
        <taxon>eudicotyledons</taxon>
        <taxon>Gunneridae</taxon>
        <taxon>Pentapetalae</taxon>
        <taxon>rosids</taxon>
        <taxon>Vitales</taxon>
        <taxon>Vitaceae</taxon>
        <taxon>Viteae</taxon>
        <taxon>Vitis</taxon>
    </lineage>
</organism>
<dbReference type="InterPro" id="IPR043502">
    <property type="entry name" value="DNA/RNA_pol_sf"/>
</dbReference>
<feature type="domain" description="Reverse transcriptase" evidence="2">
    <location>
        <begin position="769"/>
        <end position="947"/>
    </location>
</feature>
<feature type="compositionally biased region" description="Basic and acidic residues" evidence="1">
    <location>
        <begin position="13"/>
        <end position="25"/>
    </location>
</feature>
<dbReference type="CDD" id="cd01650">
    <property type="entry name" value="RT_nLTR_like"/>
    <property type="match status" value="1"/>
</dbReference>
<feature type="region of interest" description="Disordered" evidence="1">
    <location>
        <begin position="1"/>
        <end position="25"/>
    </location>
</feature>
<dbReference type="InterPro" id="IPR036691">
    <property type="entry name" value="Endo/exonu/phosph_ase_sf"/>
</dbReference>
<dbReference type="EMBL" id="QGNW01000077">
    <property type="protein sequence ID" value="RVX01255.1"/>
    <property type="molecule type" value="Genomic_DNA"/>
</dbReference>
<dbReference type="SUPFAM" id="SSF56219">
    <property type="entry name" value="DNase I-like"/>
    <property type="match status" value="1"/>
</dbReference>
<name>A0A438IX28_VITVI</name>
<reference evidence="3 4" key="1">
    <citation type="journal article" date="2018" name="PLoS Genet.">
        <title>Population sequencing reveals clonal diversity and ancestral inbreeding in the grapevine cultivar Chardonnay.</title>
        <authorList>
            <person name="Roach M.J."/>
            <person name="Johnson D.L."/>
            <person name="Bohlmann J."/>
            <person name="van Vuuren H.J."/>
            <person name="Jones S.J."/>
            <person name="Pretorius I.S."/>
            <person name="Schmidt S.A."/>
            <person name="Borneman A.R."/>
        </authorList>
    </citation>
    <scope>NUCLEOTIDE SEQUENCE [LARGE SCALE GENOMIC DNA]</scope>
    <source>
        <strain evidence="4">cv. Chardonnay</strain>
        <tissue evidence="3">Leaf</tissue>
    </source>
</reference>
<gene>
    <name evidence="3" type="primary">YTX2_621</name>
    <name evidence="3" type="ORF">CK203_036199</name>
</gene>
<evidence type="ECO:0000313" key="4">
    <source>
        <dbReference type="Proteomes" id="UP000288805"/>
    </source>
</evidence>
<dbReference type="Gene3D" id="3.60.10.10">
    <property type="entry name" value="Endonuclease/exonuclease/phosphatase"/>
    <property type="match status" value="1"/>
</dbReference>
<dbReference type="InterPro" id="IPR000477">
    <property type="entry name" value="RT_dom"/>
</dbReference>
<evidence type="ECO:0000256" key="1">
    <source>
        <dbReference type="SAM" id="MobiDB-lite"/>
    </source>
</evidence>
<dbReference type="AlphaFoldDB" id="A0A438IX28"/>
<evidence type="ECO:0000259" key="2">
    <source>
        <dbReference type="Pfam" id="PF00078"/>
    </source>
</evidence>
<sequence length="1130" mass="126016">MAKMLRNMGVATGRKENKQEEMAPVKPTLERSYAEVVKMPRSRGKNIVRVEVRGEEISINLSKLEHYLVGSWNPSSARGEDLEKLGFLMANSWGLKGEKRSEAWVKIVGCPISLWDLIILRRVGEECGGFLAIDPQTEKLEELQWARILVKTNDEELPNVLEIGIEEVCYSLSLWWEIRQSLRKVLGDSRGTTNRPRGEVEGEAIARIGPRVVEEKEDARLEVLHQSTDRTGGQVSGSGHKKNPSRNQVGSVARPSIDPLANGPPPLGPSMGSKGSKLAGGLFLPGPLADLKLKGVAADEAGPSSSKAAWWVDEVESISTLRLVGLEGDSSPGPSQSHLLDRAQSGKACPSAWHGLRSWNNPEAEDSGSSPSPSFSFGRTPVGEYYDHSGALMEEIQGESIAYDHRRWGYRGCNHCLLGSDRGQRVSAFGSPMKLKLLSWNVRGANGSSKRKIIKAFIRKQKVDLLCIQETKFQSMIEGVVRSLGTGRFLDWRALDASGSTGGILICWDKRNVEDGFVWVFTGVYGPITKEERECLWEELGAIRGIWEEPWCLGGYFNIIIFQREMSRQGSLVESSRAGCLGISLITFLFENMWFKVEGFKDLLPSWWQGIVVKGSANFSSSTSGFLGHGGKREKPIRGGNIIKKGSKGKLQKVGVIGRSPLEIAFKGRGQKYGFFSIVWQMHIIGRLQLDHLSLQEAENLEIPFSEEEVHSALMEMNGDKAPSLDGFTVAFWQNYWDFVKEEVMEMFKELHDQSSFLKSLNTTFLILIPKKGGAEDLGDFRPISLLGGLYKLMDKVLANRLKKVIGKVVSPDQNAFVMGRQILDASLMAIEVMQKMRFGSKWLGWMLRCISTAKFSVLVNGVPTSFFSSTKGLRQGDPLIQGRRTELNVSHLFFADDTIVFYEAKKEHLTHLSWTLFWFEVASGLRINLAQSEIIPIGEVEEVDVLAMELGCRVGSLPSSYLGLPLGAPNKAISVWDGVEERVTRRLALWKRQYISKGGRITLIKSTMASMPIYQMSLFRMPKVVARRLEKLQRDFLWGGGNLERKAHLVNWEVVCADKEKGGLGLRKLALLNKALLGKWVWRFACDKENLWKKVISVKYGQGGLGWRTNKANGTFGVGVWKEILKESD</sequence>
<accession>A0A438IX28</accession>
<evidence type="ECO:0000313" key="3">
    <source>
        <dbReference type="EMBL" id="RVX01255.1"/>
    </source>
</evidence>
<dbReference type="Proteomes" id="UP000288805">
    <property type="component" value="Unassembled WGS sequence"/>
</dbReference>
<dbReference type="Pfam" id="PF00078">
    <property type="entry name" value="RVT_1"/>
    <property type="match status" value="1"/>
</dbReference>